<reference evidence="3" key="1">
    <citation type="submission" date="2021-03" db="EMBL/GenBank/DDBJ databases">
        <title>Comparative genomics and phylogenomic investigation of the class Geoglossomycetes provide insights into ecological specialization and systematics.</title>
        <authorList>
            <person name="Melie T."/>
            <person name="Pirro S."/>
            <person name="Miller A.N."/>
            <person name="Quandt A."/>
        </authorList>
    </citation>
    <scope>NUCLEOTIDE SEQUENCE</scope>
    <source>
        <strain evidence="3">GBOQ0MN5Z8</strain>
    </source>
</reference>
<dbReference type="Proteomes" id="UP000698800">
    <property type="component" value="Unassembled WGS sequence"/>
</dbReference>
<proteinExistence type="predicted"/>
<accession>A0A9P8IHL9</accession>
<organism evidence="3 4">
    <name type="scientific">Glutinoglossum americanum</name>
    <dbReference type="NCBI Taxonomy" id="1670608"/>
    <lineage>
        <taxon>Eukaryota</taxon>
        <taxon>Fungi</taxon>
        <taxon>Dikarya</taxon>
        <taxon>Ascomycota</taxon>
        <taxon>Pezizomycotina</taxon>
        <taxon>Geoglossomycetes</taxon>
        <taxon>Geoglossales</taxon>
        <taxon>Geoglossaceae</taxon>
        <taxon>Glutinoglossum</taxon>
    </lineage>
</organism>
<feature type="region of interest" description="Disordered" evidence="1">
    <location>
        <begin position="39"/>
        <end position="112"/>
    </location>
</feature>
<dbReference type="OrthoDB" id="4739136at2759"/>
<sequence length="745" mass="83952">MTSPIDFERQNANEWDLETTNYRPPTSTFSELRVFFDAKPQPTLRAGPSAKGKPKALRTTSASRPHTPGPRKAQTRPGTHRIANRLPGERDNSAKAAWRNRSPPTGTYELPSGYDRIDTRLFRKDRAAKARGLERSPYLVLEQIGAQTGAYIEPPSNLSTRVLKIWGNEAQLQLATAALQNWVAHNQKRTHPEHERRWIKPNVEPSARKQAAIDRKMREEASKQSFRRNPEDTGILTAVGIFMCPSKEYDVRVILGQNLEALDQIRVDCKCYIVFEEELSVFKVLTNNAQSLGEALRRIRVVFCEIVARNTKPRRLYLIEPPTLGGLRTEVVLEDQNNLPQSEQPAGKSMNAPGVVPVAAGPKPTPEHISTWNGNRLELSSANQQSLKHAILKTLADLRFCRGHIQMRVHFGVPVLQVYKKPIGPRHTFEEFMAVLGMPQTRVEVAKCIGNNEWANSLTSRCCHSTGLFVPGDAMTHALEDIIPIISATFDFAGTERSGPIRLELDFKKVEDDEYEISAIRWLKDNAPGGRHADIFRGRKQRKVLDSITINLDKKPCWQLEVVTTTELEASKITQEMHDFVKLVKVDVSQTSTQQGKVKAHLKVRCPNFSRLGMRSFVQQSRFQYLLVGSDYVFEVTKYEHFSQESGEPVNSGVSRAAGSNLEKSATTISKNPDVRWGASFYSSQWDTILKEQVDIGTGNVGNWLPDLDAFFPRGRMSTTNSTTDTGFEEFTEKIDTMMKLLRSE</sequence>
<evidence type="ECO:0000259" key="2">
    <source>
        <dbReference type="Pfam" id="PF25482"/>
    </source>
</evidence>
<name>A0A9P8IHL9_9PEZI</name>
<feature type="domain" description="DUF7905" evidence="2">
    <location>
        <begin position="372"/>
        <end position="714"/>
    </location>
</feature>
<evidence type="ECO:0000256" key="1">
    <source>
        <dbReference type="SAM" id="MobiDB-lite"/>
    </source>
</evidence>
<dbReference type="Pfam" id="PF25482">
    <property type="entry name" value="DUF7905"/>
    <property type="match status" value="1"/>
</dbReference>
<feature type="compositionally biased region" description="Basic and acidic residues" evidence="1">
    <location>
        <begin position="1"/>
        <end position="11"/>
    </location>
</feature>
<protein>
    <recommendedName>
        <fullName evidence="2">DUF7905 domain-containing protein</fullName>
    </recommendedName>
</protein>
<dbReference type="EMBL" id="JAGHQL010000011">
    <property type="protein sequence ID" value="KAH0545003.1"/>
    <property type="molecule type" value="Genomic_DNA"/>
</dbReference>
<comment type="caution">
    <text evidence="3">The sequence shown here is derived from an EMBL/GenBank/DDBJ whole genome shotgun (WGS) entry which is preliminary data.</text>
</comment>
<gene>
    <name evidence="3" type="ORF">FGG08_000929</name>
</gene>
<evidence type="ECO:0000313" key="4">
    <source>
        <dbReference type="Proteomes" id="UP000698800"/>
    </source>
</evidence>
<dbReference type="AlphaFoldDB" id="A0A9P8IHL9"/>
<feature type="compositionally biased region" description="Polar residues" evidence="1">
    <location>
        <begin position="12"/>
        <end position="25"/>
    </location>
</feature>
<evidence type="ECO:0000313" key="3">
    <source>
        <dbReference type="EMBL" id="KAH0545003.1"/>
    </source>
</evidence>
<feature type="region of interest" description="Disordered" evidence="1">
    <location>
        <begin position="1"/>
        <end position="25"/>
    </location>
</feature>
<dbReference type="InterPro" id="IPR057227">
    <property type="entry name" value="DUF7905"/>
</dbReference>
<keyword evidence="4" id="KW-1185">Reference proteome</keyword>